<feature type="compositionally biased region" description="Basic and acidic residues" evidence="1">
    <location>
        <begin position="423"/>
        <end position="438"/>
    </location>
</feature>
<evidence type="ECO:0000313" key="2">
    <source>
        <dbReference type="EMBL" id="EJK60395.1"/>
    </source>
</evidence>
<organism evidence="2 3">
    <name type="scientific">Thalassiosira oceanica</name>
    <name type="common">Marine diatom</name>
    <dbReference type="NCBI Taxonomy" id="159749"/>
    <lineage>
        <taxon>Eukaryota</taxon>
        <taxon>Sar</taxon>
        <taxon>Stramenopiles</taxon>
        <taxon>Ochrophyta</taxon>
        <taxon>Bacillariophyta</taxon>
        <taxon>Coscinodiscophyceae</taxon>
        <taxon>Thalassiosirophycidae</taxon>
        <taxon>Thalassiosirales</taxon>
        <taxon>Thalassiosiraceae</taxon>
        <taxon>Thalassiosira</taxon>
    </lineage>
</organism>
<evidence type="ECO:0000256" key="1">
    <source>
        <dbReference type="SAM" id="MobiDB-lite"/>
    </source>
</evidence>
<feature type="compositionally biased region" description="Basic and acidic residues" evidence="1">
    <location>
        <begin position="335"/>
        <end position="368"/>
    </location>
</feature>
<feature type="region of interest" description="Disordered" evidence="1">
    <location>
        <begin position="195"/>
        <end position="229"/>
    </location>
</feature>
<dbReference type="Proteomes" id="UP000266841">
    <property type="component" value="Unassembled WGS sequence"/>
</dbReference>
<dbReference type="AlphaFoldDB" id="K0S549"/>
<gene>
    <name evidence="2" type="ORF">THAOC_19261</name>
</gene>
<feature type="region of interest" description="Disordered" evidence="1">
    <location>
        <begin position="497"/>
        <end position="551"/>
    </location>
</feature>
<feature type="region of interest" description="Disordered" evidence="1">
    <location>
        <begin position="82"/>
        <end position="124"/>
    </location>
</feature>
<keyword evidence="3" id="KW-1185">Reference proteome</keyword>
<protein>
    <submittedName>
        <fullName evidence="2">Uncharacterized protein</fullName>
    </submittedName>
</protein>
<feature type="compositionally biased region" description="Basic residues" evidence="1">
    <location>
        <begin position="325"/>
        <end position="334"/>
    </location>
</feature>
<feature type="compositionally biased region" description="Basic and acidic residues" evidence="1">
    <location>
        <begin position="198"/>
        <end position="210"/>
    </location>
</feature>
<sequence>MAESSPHLEQFLLAMGGGTQAGETGRKPGSGYEIENEKVCRPPLFFRSAVSPRLLVPTARGRRRRGVPRRSREGVQRVVLHRPYEELPRPPPLLGGVRRAPPAPEPGRRRRRRGRDPAAVPPVLPAVRPGRLAARLLGQRDSELVAPPGQPDPDLRTEPVHVDLRPELGVNVPPTLDRDEPRLLGEVVLPRGPVAQDEELRERDLPEGRRSVPAAGRRGGRAPPHRGGRAVVPRRGVVVGLGLVRYDLFGEPRGGIPRVLLPEEAAEGAEGRTLLVVEAPDCPLDRRRGTPESLEVVPEPVGGVEAVREVPPGAARERLEEVQRDHRRQHRGRVRREAHVQERVDEQQRELQHGPDDGRRDPPRDRIPKLGQERHLEEGLVALQPVLALEVPPSKISGDVAPDPQPEGGRQDRRADVPPGPEPRQERPGEARREDRRVVGSPPALPVHRAGLAVEQCRLGRQVGVAAVVPPGLLLLGGGLEGGDGLHGVGRGARVLRVAPRGGSRGGRRGRRRGGEGGGDDQGGRDFHRRDVCPTRDRPSAGCGPTARFTH</sequence>
<accession>K0S549</accession>
<feature type="compositionally biased region" description="Basic and acidic residues" evidence="1">
    <location>
        <begin position="315"/>
        <end position="324"/>
    </location>
</feature>
<name>K0S549_THAOC</name>
<dbReference type="OMA" id="ASEWTHL"/>
<dbReference type="EMBL" id="AGNL01021150">
    <property type="protein sequence ID" value="EJK60395.1"/>
    <property type="molecule type" value="Genomic_DNA"/>
</dbReference>
<feature type="compositionally biased region" description="Basic and acidic residues" evidence="1">
    <location>
        <begin position="522"/>
        <end position="539"/>
    </location>
</feature>
<proteinExistence type="predicted"/>
<evidence type="ECO:0000313" key="3">
    <source>
        <dbReference type="Proteomes" id="UP000266841"/>
    </source>
</evidence>
<reference evidence="2 3" key="1">
    <citation type="journal article" date="2012" name="Genome Biol.">
        <title>Genome and low-iron response of an oceanic diatom adapted to chronic iron limitation.</title>
        <authorList>
            <person name="Lommer M."/>
            <person name="Specht M."/>
            <person name="Roy A.S."/>
            <person name="Kraemer L."/>
            <person name="Andreson R."/>
            <person name="Gutowska M.A."/>
            <person name="Wolf J."/>
            <person name="Bergner S.V."/>
            <person name="Schilhabel M.B."/>
            <person name="Klostermeier U.C."/>
            <person name="Beiko R.G."/>
            <person name="Rosenstiel P."/>
            <person name="Hippler M."/>
            <person name="Laroche J."/>
        </authorList>
    </citation>
    <scope>NUCLEOTIDE SEQUENCE [LARGE SCALE GENOMIC DNA]</scope>
    <source>
        <strain evidence="2 3">CCMP1005</strain>
    </source>
</reference>
<feature type="non-terminal residue" evidence="2">
    <location>
        <position position="551"/>
    </location>
</feature>
<feature type="compositionally biased region" description="Basic residues" evidence="1">
    <location>
        <begin position="218"/>
        <end position="228"/>
    </location>
</feature>
<feature type="region of interest" description="Disordered" evidence="1">
    <location>
        <begin position="310"/>
        <end position="368"/>
    </location>
</feature>
<feature type="region of interest" description="Disordered" evidence="1">
    <location>
        <begin position="393"/>
        <end position="444"/>
    </location>
</feature>
<feature type="region of interest" description="Disordered" evidence="1">
    <location>
        <begin position="1"/>
        <end position="34"/>
    </location>
</feature>
<comment type="caution">
    <text evidence="2">The sequence shown here is derived from an EMBL/GenBank/DDBJ whole genome shotgun (WGS) entry which is preliminary data.</text>
</comment>